<comment type="subcellular location">
    <subcellularLocation>
        <location evidence="1">Membrane</location>
        <topology evidence="1">Multi-pass membrane protein</topology>
    </subcellularLocation>
</comment>
<dbReference type="PROSITE" id="PS51379">
    <property type="entry name" value="4FE4S_FER_2"/>
    <property type="match status" value="1"/>
</dbReference>
<feature type="transmembrane region" description="Helical" evidence="8">
    <location>
        <begin position="537"/>
        <end position="559"/>
    </location>
</feature>
<feature type="domain" description="4Fe-4S ferredoxin-type" evidence="9">
    <location>
        <begin position="325"/>
        <end position="357"/>
    </location>
</feature>
<reference evidence="10 11" key="1">
    <citation type="submission" date="2024-05" db="EMBL/GenBank/DDBJ databases">
        <authorList>
            <person name="Wallberg A."/>
        </authorList>
    </citation>
    <scope>NUCLEOTIDE SEQUENCE [LARGE SCALE GENOMIC DNA]</scope>
</reference>
<dbReference type="GO" id="GO:0005886">
    <property type="term" value="C:plasma membrane"/>
    <property type="evidence" value="ECO:0007669"/>
    <property type="project" value="TreeGrafter"/>
</dbReference>
<dbReference type="PANTHER" id="PTHR13018:SF5">
    <property type="entry name" value="RE44586P"/>
    <property type="match status" value="1"/>
</dbReference>
<feature type="transmembrane region" description="Helical" evidence="8">
    <location>
        <begin position="451"/>
        <end position="476"/>
    </location>
</feature>
<name>A0AAV2Q872_MEGNR</name>
<evidence type="ECO:0000256" key="2">
    <source>
        <dbReference type="ARBA" id="ARBA00007779"/>
    </source>
</evidence>
<feature type="transmembrane region" description="Helical" evidence="8">
    <location>
        <begin position="732"/>
        <end position="753"/>
    </location>
</feature>
<evidence type="ECO:0000313" key="11">
    <source>
        <dbReference type="Proteomes" id="UP001497623"/>
    </source>
</evidence>
<dbReference type="InterPro" id="IPR045122">
    <property type="entry name" value="Csc1-like"/>
</dbReference>
<organism evidence="10 11">
    <name type="scientific">Meganyctiphanes norvegica</name>
    <name type="common">Northern krill</name>
    <name type="synonym">Thysanopoda norvegica</name>
    <dbReference type="NCBI Taxonomy" id="48144"/>
    <lineage>
        <taxon>Eukaryota</taxon>
        <taxon>Metazoa</taxon>
        <taxon>Ecdysozoa</taxon>
        <taxon>Arthropoda</taxon>
        <taxon>Crustacea</taxon>
        <taxon>Multicrustacea</taxon>
        <taxon>Malacostraca</taxon>
        <taxon>Eumalacostraca</taxon>
        <taxon>Eucarida</taxon>
        <taxon>Euphausiacea</taxon>
        <taxon>Euphausiidae</taxon>
        <taxon>Meganyctiphanes</taxon>
    </lineage>
</organism>
<keyword evidence="11" id="KW-1185">Reference proteome</keyword>
<dbReference type="PANTHER" id="PTHR13018">
    <property type="entry name" value="PROBABLE MEMBRANE PROTEIN DUF221-RELATED"/>
    <property type="match status" value="1"/>
</dbReference>
<keyword evidence="3" id="KW-0813">Transport</keyword>
<dbReference type="EMBL" id="CAXKWB010004019">
    <property type="protein sequence ID" value="CAL4071629.1"/>
    <property type="molecule type" value="Genomic_DNA"/>
</dbReference>
<evidence type="ECO:0000256" key="1">
    <source>
        <dbReference type="ARBA" id="ARBA00004141"/>
    </source>
</evidence>
<feature type="transmembrane region" description="Helical" evidence="8">
    <location>
        <begin position="589"/>
        <end position="608"/>
    </location>
</feature>
<comment type="similarity">
    <text evidence="2">Belongs to the CSC1 (TC 1.A.17) family.</text>
</comment>
<evidence type="ECO:0000256" key="6">
    <source>
        <dbReference type="ARBA" id="ARBA00023136"/>
    </source>
</evidence>
<dbReference type="InterPro" id="IPR027815">
    <property type="entry name" value="CSC1/OSCA1-like_cyt"/>
</dbReference>
<feature type="transmembrane region" description="Helical" evidence="8">
    <location>
        <begin position="496"/>
        <end position="516"/>
    </location>
</feature>
<evidence type="ECO:0000256" key="3">
    <source>
        <dbReference type="ARBA" id="ARBA00022448"/>
    </source>
</evidence>
<dbReference type="Pfam" id="PF13967">
    <property type="entry name" value="RSN1_TM"/>
    <property type="match status" value="1"/>
</dbReference>
<dbReference type="Pfam" id="PF02714">
    <property type="entry name" value="RSN1_7TM"/>
    <property type="match status" value="1"/>
</dbReference>
<dbReference type="InterPro" id="IPR017896">
    <property type="entry name" value="4Fe4S_Fe-S-bd"/>
</dbReference>
<evidence type="ECO:0000259" key="9">
    <source>
        <dbReference type="PROSITE" id="PS51379"/>
    </source>
</evidence>
<accession>A0AAV2Q872</accession>
<dbReference type="InterPro" id="IPR032880">
    <property type="entry name" value="CSC1/OSCA1-like_N"/>
</dbReference>
<dbReference type="AlphaFoldDB" id="A0AAV2Q872"/>
<evidence type="ECO:0000256" key="8">
    <source>
        <dbReference type="SAM" id="Phobius"/>
    </source>
</evidence>
<sequence>MNTTTEIPFTDYPTIWPPTTTVGPSTTQGPPEIRYCNQYISKNKTHFIYAGYEGIPENLLINFCGWIVMESLLKILERTLILESGCSVLTRKMQYKTKLLGYSQYNVWTQLFYGNENEMGRIAGETDSVSSLEFNIHIDKGMFSWIPALFKIKEEHILAKSGRDAVQYLSFQQHLIVYMMIVTVISIVIVLPINFQGTLQGGEKDFGHTTLANLDPKSNLIWLHVTLAFLFLPVGIVFTRRFSKNLEVCERTSSVSRTLMITHVPRRSCHKDTLLRHFQEAYPELDVQDVQFAYSIKSLIRFDKQRDIARNARVYCESYTKETGQRLEMRPYKCGVICGCCDIFGCPKVDAIEFYAEEENRLNNEVENEKIKSLHRPTGVAFITFDTIENAKRVMRDHKNRCRCLGSHPPGSSVYGDLKPQNWVIRVAPQPEDIYWNNLSVTTRHWYVKALLINIVLFLFLFFITTPAVVINSIPFISKMTDELFVMLKSPLLSEFLPTLLLWTCAALMPVIVSYSDQFMSHWTRSAENHSVMRKTFIFLLFMVIILPSLGLTSAKALLDWWAQDALSQNGTDNIRWECVFLPDNGAFFVNYIITSAFIGTTLELIRFPELFMYMVRLGLARSQAETASIRRAILYEFQFGVQYTWMLLAFTMTVFYSVSCPLITPFGTLYMIFKHLVDKYNIYFAYGPSKISKSIHVSAVNFVIVAIVLLQFSLLFLSIVRNGMEKNITIYSIWFMFMTKVLFIALSSAHFFKYMSCSTMGRFGVGRVTITFKPDWVNVPVPYVYVFSGRPTPLHITSSCSFHLVTPPPYSYRRRDSVSLVNIGVIKIGTEVHKSKKKQFDNTFITLRVTTVSAEINAPHGVVNVEEEEEDLVYNRGATPRKSAPTIVTTDAIM</sequence>
<feature type="non-terminal residue" evidence="10">
    <location>
        <position position="895"/>
    </location>
</feature>
<proteinExistence type="inferred from homology"/>
<evidence type="ECO:0000313" key="10">
    <source>
        <dbReference type="EMBL" id="CAL4071629.1"/>
    </source>
</evidence>
<evidence type="ECO:0000256" key="5">
    <source>
        <dbReference type="ARBA" id="ARBA00022989"/>
    </source>
</evidence>
<protein>
    <recommendedName>
        <fullName evidence="9">4Fe-4S ferredoxin-type domain-containing protein</fullName>
    </recommendedName>
</protein>
<evidence type="ECO:0000256" key="7">
    <source>
        <dbReference type="SAM" id="MobiDB-lite"/>
    </source>
</evidence>
<feature type="transmembrane region" description="Helical" evidence="8">
    <location>
        <begin position="220"/>
        <end position="238"/>
    </location>
</feature>
<keyword evidence="4 8" id="KW-0812">Transmembrane</keyword>
<dbReference type="GO" id="GO:0005227">
    <property type="term" value="F:calcium-activated cation channel activity"/>
    <property type="evidence" value="ECO:0007669"/>
    <property type="project" value="InterPro"/>
</dbReference>
<feature type="compositionally biased region" description="Polar residues" evidence="7">
    <location>
        <begin position="17"/>
        <end position="29"/>
    </location>
</feature>
<gene>
    <name evidence="10" type="ORF">MNOR_LOCUS8606</name>
</gene>
<dbReference type="InterPro" id="IPR003864">
    <property type="entry name" value="CSC1/OSCA1-like_7TM"/>
</dbReference>
<dbReference type="Proteomes" id="UP001497623">
    <property type="component" value="Unassembled WGS sequence"/>
</dbReference>
<feature type="transmembrane region" description="Helical" evidence="8">
    <location>
        <begin position="695"/>
        <end position="720"/>
    </location>
</feature>
<evidence type="ECO:0000256" key="4">
    <source>
        <dbReference type="ARBA" id="ARBA00022692"/>
    </source>
</evidence>
<keyword evidence="5 8" id="KW-1133">Transmembrane helix</keyword>
<feature type="region of interest" description="Disordered" evidence="7">
    <location>
        <begin position="1"/>
        <end position="29"/>
    </location>
</feature>
<keyword evidence="6 8" id="KW-0472">Membrane</keyword>
<dbReference type="Pfam" id="PF14703">
    <property type="entry name" value="PHM7_cyt"/>
    <property type="match status" value="1"/>
</dbReference>
<feature type="transmembrane region" description="Helical" evidence="8">
    <location>
        <begin position="655"/>
        <end position="674"/>
    </location>
</feature>
<feature type="transmembrane region" description="Helical" evidence="8">
    <location>
        <begin position="175"/>
        <end position="195"/>
    </location>
</feature>
<comment type="caution">
    <text evidence="10">The sequence shown here is derived from an EMBL/GenBank/DDBJ whole genome shotgun (WGS) entry which is preliminary data.</text>
</comment>